<dbReference type="Pfam" id="PF03358">
    <property type="entry name" value="FMN_red"/>
    <property type="match status" value="1"/>
</dbReference>
<sequence length="182" mass="19993">MIKIAIIIGSTRPGRNGETIARWVYEIAKQRNDAAFELIDIANSNLPLLDEPKPPLFGKYVKSHTWGWSRKIAAFDGYVFVTPGYNQATSGALKNAIDFLYREWNNKMAGFAGYGMSGGTRAVENLRLNMGELAVADVRAEDNISLHIDFENFNGSLSRGKGLCHAGSGCRLEWCVEDSAGS</sequence>
<dbReference type="GO" id="GO:0005829">
    <property type="term" value="C:cytosol"/>
    <property type="evidence" value="ECO:0007669"/>
    <property type="project" value="TreeGrafter"/>
</dbReference>
<dbReference type="PATRIC" id="fig|997296.3.peg.889"/>
<dbReference type="InterPro" id="IPR050712">
    <property type="entry name" value="NAD(P)H-dep_reductase"/>
</dbReference>
<evidence type="ECO:0000313" key="3">
    <source>
        <dbReference type="EMBL" id="EIJ82085.1"/>
    </source>
</evidence>
<dbReference type="GO" id="GO:0010181">
    <property type="term" value="F:FMN binding"/>
    <property type="evidence" value="ECO:0007669"/>
    <property type="project" value="TreeGrafter"/>
</dbReference>
<evidence type="ECO:0000259" key="2">
    <source>
        <dbReference type="Pfam" id="PF03358"/>
    </source>
</evidence>
<dbReference type="EMBL" id="AFEU01000001">
    <property type="protein sequence ID" value="EIJ82085.1"/>
    <property type="molecule type" value="Genomic_DNA"/>
</dbReference>
<dbReference type="Proteomes" id="UP000010523">
    <property type="component" value="Unassembled WGS sequence"/>
</dbReference>
<dbReference type="Gene3D" id="3.40.50.360">
    <property type="match status" value="1"/>
</dbReference>
<dbReference type="AlphaFoldDB" id="I3E6G4"/>
<dbReference type="InterPro" id="IPR029039">
    <property type="entry name" value="Flavoprotein-like_sf"/>
</dbReference>
<name>I3E6G4_BACMT</name>
<keyword evidence="4" id="KW-1185">Reference proteome</keyword>
<comment type="similarity">
    <text evidence="1">Belongs to the azoreductase type 2 family.</text>
</comment>
<reference evidence="3 4" key="1">
    <citation type="journal article" date="2012" name="Appl. Environ. Microbiol.">
        <title>Genome Sequence of Thermotolerant Bacillus methanolicus: Features and Regulation Related to Methylotrophy and Production of L-Lysine and L-Glutamate from Methanol.</title>
        <authorList>
            <person name="Heggeset T.M."/>
            <person name="Krog A."/>
            <person name="Balzer S."/>
            <person name="Wentzel A."/>
            <person name="Ellingsen T.E."/>
            <person name="Brautaset T."/>
        </authorList>
    </citation>
    <scope>NUCLEOTIDE SEQUENCE [LARGE SCALE GENOMIC DNA]</scope>
    <source>
        <strain evidence="3 4">PB1</strain>
    </source>
</reference>
<dbReference type="PANTHER" id="PTHR30543:SF21">
    <property type="entry name" value="NAD(P)H-DEPENDENT FMN REDUCTASE LOT6"/>
    <property type="match status" value="1"/>
</dbReference>
<comment type="caution">
    <text evidence="3">The sequence shown here is derived from an EMBL/GenBank/DDBJ whole genome shotgun (WGS) entry which is preliminary data.</text>
</comment>
<gene>
    <name evidence="3" type="ORF">PB1_04075</name>
</gene>
<evidence type="ECO:0000313" key="4">
    <source>
        <dbReference type="Proteomes" id="UP000010523"/>
    </source>
</evidence>
<dbReference type="STRING" id="997296.PB1_04075"/>
<accession>I3E6G4</accession>
<dbReference type="SUPFAM" id="SSF52218">
    <property type="entry name" value="Flavoproteins"/>
    <property type="match status" value="1"/>
</dbReference>
<dbReference type="RefSeq" id="WP_003350875.1">
    <property type="nucleotide sequence ID" value="NZ_AFEU01000001.1"/>
</dbReference>
<organism evidence="3 4">
    <name type="scientific">Bacillus methanolicus PB1</name>
    <dbReference type="NCBI Taxonomy" id="997296"/>
    <lineage>
        <taxon>Bacteria</taxon>
        <taxon>Bacillati</taxon>
        <taxon>Bacillota</taxon>
        <taxon>Bacilli</taxon>
        <taxon>Bacillales</taxon>
        <taxon>Bacillaceae</taxon>
        <taxon>Bacillus</taxon>
    </lineage>
</organism>
<protein>
    <submittedName>
        <fullName evidence="3">NADPH-dependent fmn reductase</fullName>
    </submittedName>
</protein>
<dbReference type="GO" id="GO:0016491">
    <property type="term" value="F:oxidoreductase activity"/>
    <property type="evidence" value="ECO:0007669"/>
    <property type="project" value="InterPro"/>
</dbReference>
<evidence type="ECO:0000256" key="1">
    <source>
        <dbReference type="ARBA" id="ARBA00009428"/>
    </source>
</evidence>
<dbReference type="InterPro" id="IPR005025">
    <property type="entry name" value="FMN_Rdtase-like_dom"/>
</dbReference>
<feature type="domain" description="NADPH-dependent FMN reductase-like" evidence="2">
    <location>
        <begin position="2"/>
        <end position="140"/>
    </location>
</feature>
<dbReference type="PANTHER" id="PTHR30543">
    <property type="entry name" value="CHROMATE REDUCTASE"/>
    <property type="match status" value="1"/>
</dbReference>
<dbReference type="eggNOG" id="COG0431">
    <property type="taxonomic scope" value="Bacteria"/>
</dbReference>
<proteinExistence type="inferred from homology"/>